<keyword evidence="2" id="KW-1185">Reference proteome</keyword>
<dbReference type="AlphaFoldDB" id="A0A4Y2DWS2"/>
<name>A0A4Y2DWS2_ARAVE</name>
<accession>A0A4Y2DWS2</accession>
<dbReference type="Proteomes" id="UP000499080">
    <property type="component" value="Unassembled WGS sequence"/>
</dbReference>
<proteinExistence type="predicted"/>
<gene>
    <name evidence="1" type="ORF">AVEN_5538_1</name>
</gene>
<comment type="caution">
    <text evidence="1">The sequence shown here is derived from an EMBL/GenBank/DDBJ whole genome shotgun (WGS) entry which is preliminary data.</text>
</comment>
<dbReference type="EMBL" id="BGPR01000442">
    <property type="protein sequence ID" value="GBM20446.1"/>
    <property type="molecule type" value="Genomic_DNA"/>
</dbReference>
<sequence length="88" mass="9373">MKICRAFGSGGQTTSIENQPGATRNLGEGALAHVWFPSSNHGSKLQNPSLCGHLVSSEWDVNVTKANSQAHFAATPNSSQKKMVIHVD</sequence>
<protein>
    <submittedName>
        <fullName evidence="1">Uncharacterized protein</fullName>
    </submittedName>
</protein>
<evidence type="ECO:0000313" key="2">
    <source>
        <dbReference type="Proteomes" id="UP000499080"/>
    </source>
</evidence>
<evidence type="ECO:0000313" key="1">
    <source>
        <dbReference type="EMBL" id="GBM20446.1"/>
    </source>
</evidence>
<organism evidence="1 2">
    <name type="scientific">Araneus ventricosus</name>
    <name type="common">Orbweaver spider</name>
    <name type="synonym">Epeira ventricosa</name>
    <dbReference type="NCBI Taxonomy" id="182803"/>
    <lineage>
        <taxon>Eukaryota</taxon>
        <taxon>Metazoa</taxon>
        <taxon>Ecdysozoa</taxon>
        <taxon>Arthropoda</taxon>
        <taxon>Chelicerata</taxon>
        <taxon>Arachnida</taxon>
        <taxon>Araneae</taxon>
        <taxon>Araneomorphae</taxon>
        <taxon>Entelegynae</taxon>
        <taxon>Araneoidea</taxon>
        <taxon>Araneidae</taxon>
        <taxon>Araneus</taxon>
    </lineage>
</organism>
<reference evidence="1 2" key="1">
    <citation type="journal article" date="2019" name="Sci. Rep.">
        <title>Orb-weaving spider Araneus ventricosus genome elucidates the spidroin gene catalogue.</title>
        <authorList>
            <person name="Kono N."/>
            <person name="Nakamura H."/>
            <person name="Ohtoshi R."/>
            <person name="Moran D.A.P."/>
            <person name="Shinohara A."/>
            <person name="Yoshida Y."/>
            <person name="Fujiwara M."/>
            <person name="Mori M."/>
            <person name="Tomita M."/>
            <person name="Arakawa K."/>
        </authorList>
    </citation>
    <scope>NUCLEOTIDE SEQUENCE [LARGE SCALE GENOMIC DNA]</scope>
</reference>